<dbReference type="EMBL" id="JBHMFI010000001">
    <property type="protein sequence ID" value="MFB9073847.1"/>
    <property type="molecule type" value="Genomic_DNA"/>
</dbReference>
<keyword evidence="3" id="KW-1185">Reference proteome</keyword>
<comment type="caution">
    <text evidence="2">The sequence shown here is derived from an EMBL/GenBank/DDBJ whole genome shotgun (WGS) entry which is preliminary data.</text>
</comment>
<gene>
    <name evidence="2" type="ORF">ACFFX0_22665</name>
</gene>
<reference evidence="2 3" key="1">
    <citation type="submission" date="2024-09" db="EMBL/GenBank/DDBJ databases">
        <authorList>
            <person name="Sun Q."/>
            <person name="Mori K."/>
        </authorList>
    </citation>
    <scope>NUCLEOTIDE SEQUENCE [LARGE SCALE GENOMIC DNA]</scope>
    <source>
        <strain evidence="2 3">CCM 7609</strain>
    </source>
</reference>
<name>A0ABV5G4I4_9MICC</name>
<proteinExistence type="predicted"/>
<evidence type="ECO:0000256" key="1">
    <source>
        <dbReference type="SAM" id="MobiDB-lite"/>
    </source>
</evidence>
<protein>
    <submittedName>
        <fullName evidence="2">Uncharacterized protein</fullName>
    </submittedName>
</protein>
<feature type="compositionally biased region" description="Basic residues" evidence="1">
    <location>
        <begin position="15"/>
        <end position="30"/>
    </location>
</feature>
<feature type="region of interest" description="Disordered" evidence="1">
    <location>
        <begin position="1"/>
        <end position="34"/>
    </location>
</feature>
<accession>A0ABV5G4I4</accession>
<dbReference type="Proteomes" id="UP001589575">
    <property type="component" value="Unassembled WGS sequence"/>
</dbReference>
<evidence type="ECO:0000313" key="2">
    <source>
        <dbReference type="EMBL" id="MFB9073847.1"/>
    </source>
</evidence>
<sequence length="60" mass="6492">MAVSLLPQPAALGYKKPRSTQRRPRTRRKTSCATSKVPRVGFRVAKGCAAGVDQTNAPPR</sequence>
<organism evidence="2 3">
    <name type="scientific">Citricoccus parietis</name>
    <dbReference type="NCBI Taxonomy" id="592307"/>
    <lineage>
        <taxon>Bacteria</taxon>
        <taxon>Bacillati</taxon>
        <taxon>Actinomycetota</taxon>
        <taxon>Actinomycetes</taxon>
        <taxon>Micrococcales</taxon>
        <taxon>Micrococcaceae</taxon>
        <taxon>Citricoccus</taxon>
    </lineage>
</organism>
<evidence type="ECO:0000313" key="3">
    <source>
        <dbReference type="Proteomes" id="UP001589575"/>
    </source>
</evidence>